<evidence type="ECO:0000313" key="1">
    <source>
        <dbReference type="EMBL" id="AZQ43256.1"/>
    </source>
</evidence>
<evidence type="ECO:0000313" key="2">
    <source>
        <dbReference type="Proteomes" id="UP000279600"/>
    </source>
</evidence>
<organism evidence="1 2">
    <name type="scientific">Nonlabens ponticola</name>
    <dbReference type="NCBI Taxonomy" id="2496866"/>
    <lineage>
        <taxon>Bacteria</taxon>
        <taxon>Pseudomonadati</taxon>
        <taxon>Bacteroidota</taxon>
        <taxon>Flavobacteriia</taxon>
        <taxon>Flavobacteriales</taxon>
        <taxon>Flavobacteriaceae</taxon>
        <taxon>Nonlabens</taxon>
    </lineage>
</organism>
<dbReference type="Pfam" id="PF01126">
    <property type="entry name" value="Heme_oxygenase"/>
    <property type="match status" value="2"/>
</dbReference>
<proteinExistence type="predicted"/>
<protein>
    <recommendedName>
        <fullName evidence="3">Biliverdin-producing heme oxygenase</fullName>
    </recommendedName>
</protein>
<keyword evidence="2" id="KW-1185">Reference proteome</keyword>
<dbReference type="GO" id="GO:0004392">
    <property type="term" value="F:heme oxygenase (decyclizing) activity"/>
    <property type="evidence" value="ECO:0007669"/>
    <property type="project" value="InterPro"/>
</dbReference>
<accession>A0A3S9MVK5</accession>
<dbReference type="InterPro" id="IPR016053">
    <property type="entry name" value="Haem_Oase-like"/>
</dbReference>
<reference evidence="1 2" key="1">
    <citation type="submission" date="2018-12" db="EMBL/GenBank/DDBJ databases">
        <title>Complete genome of Nonlabens sp. MJ115.</title>
        <authorList>
            <person name="Choi H.S."/>
            <person name="Jung J."/>
        </authorList>
    </citation>
    <scope>NUCLEOTIDE SEQUENCE [LARGE SCALE GENOMIC DNA]</scope>
    <source>
        <strain evidence="1 2">MJ115</strain>
    </source>
</reference>
<dbReference type="EMBL" id="CP034549">
    <property type="protein sequence ID" value="AZQ43256.1"/>
    <property type="molecule type" value="Genomic_DNA"/>
</dbReference>
<dbReference type="CDD" id="cd19166">
    <property type="entry name" value="HemeO-bac"/>
    <property type="match status" value="1"/>
</dbReference>
<evidence type="ECO:0008006" key="3">
    <source>
        <dbReference type="Google" id="ProtNLM"/>
    </source>
</evidence>
<dbReference type="Proteomes" id="UP000279600">
    <property type="component" value="Chromosome"/>
</dbReference>
<dbReference type="GO" id="GO:0006788">
    <property type="term" value="P:heme oxidation"/>
    <property type="evidence" value="ECO:0007669"/>
    <property type="project" value="InterPro"/>
</dbReference>
<dbReference type="Gene3D" id="1.20.910.10">
    <property type="entry name" value="Heme oxygenase-like"/>
    <property type="match status" value="1"/>
</dbReference>
<gene>
    <name evidence="1" type="ORF">EJ995_03025</name>
</gene>
<dbReference type="InterPro" id="IPR016084">
    <property type="entry name" value="Haem_Oase-like_multi-hlx"/>
</dbReference>
<dbReference type="KEGG" id="noj:EJ995_03025"/>
<dbReference type="RefSeq" id="WP_126445486.1">
    <property type="nucleotide sequence ID" value="NZ_CP034549.1"/>
</dbReference>
<dbReference type="OrthoDB" id="114943at2"/>
<sequence>MSILNRLREETRPAHIDLEQVSGAHRIMDHSITLSQYKKLLQANYHAYAKAESHLSSSQNNSIAAWILADLQAIDPTFTPRSYKPQSATIENQLGIKYVIEGSLLGGAMIAQHIKQCEHLAHLPDQQFYAAGTPQRAMRWRQFMKEMKAVDFSKEQQDKIVNQANETFNWFAQEFNKSR</sequence>
<dbReference type="SUPFAM" id="SSF48613">
    <property type="entry name" value="Heme oxygenase-like"/>
    <property type="match status" value="1"/>
</dbReference>
<dbReference type="AlphaFoldDB" id="A0A3S9MVK5"/>
<name>A0A3S9MVK5_9FLAO</name>